<accession>R7RZH9</accession>
<gene>
    <name evidence="1" type="ORF">STEHIDRAFT_162745</name>
</gene>
<keyword evidence="2" id="KW-1185">Reference proteome</keyword>
<dbReference type="GeneID" id="18802160"/>
<dbReference type="KEGG" id="shs:STEHIDRAFT_162745"/>
<dbReference type="Proteomes" id="UP000053927">
    <property type="component" value="Unassembled WGS sequence"/>
</dbReference>
<evidence type="ECO:0000313" key="1">
    <source>
        <dbReference type="EMBL" id="EIM80325.1"/>
    </source>
</evidence>
<sequence length="212" mass="23766">MGFFKELDASTGNVSAESESVRLVFIPARIKSNYNNEYFDNNEYFANIVWIDPARTDLTQDGIVHLGGPYKLRDLENGSSEGRWSAPARLADMHRLVEFEDWPYTSSKCLETIQLSILSFSKCRSERSSNGSTRLLSSFFGGASAQLAPLDTLYWIAEWTKWLAEGGERGNPSGDLFDMVVRGAGDTRMKINALRMSVRMTTLLGIDKKAAW</sequence>
<dbReference type="AlphaFoldDB" id="R7RZH9"/>
<dbReference type="EMBL" id="JH687398">
    <property type="protein sequence ID" value="EIM80325.1"/>
    <property type="molecule type" value="Genomic_DNA"/>
</dbReference>
<proteinExistence type="predicted"/>
<reference evidence="2" key="1">
    <citation type="journal article" date="2012" name="Science">
        <title>The Paleozoic origin of enzymatic lignin decomposition reconstructed from 31 fungal genomes.</title>
        <authorList>
            <person name="Floudas D."/>
            <person name="Binder M."/>
            <person name="Riley R."/>
            <person name="Barry K."/>
            <person name="Blanchette R.A."/>
            <person name="Henrissat B."/>
            <person name="Martinez A.T."/>
            <person name="Otillar R."/>
            <person name="Spatafora J.W."/>
            <person name="Yadav J.S."/>
            <person name="Aerts A."/>
            <person name="Benoit I."/>
            <person name="Boyd A."/>
            <person name="Carlson A."/>
            <person name="Copeland A."/>
            <person name="Coutinho P.M."/>
            <person name="de Vries R.P."/>
            <person name="Ferreira P."/>
            <person name="Findley K."/>
            <person name="Foster B."/>
            <person name="Gaskell J."/>
            <person name="Glotzer D."/>
            <person name="Gorecki P."/>
            <person name="Heitman J."/>
            <person name="Hesse C."/>
            <person name="Hori C."/>
            <person name="Igarashi K."/>
            <person name="Jurgens J.A."/>
            <person name="Kallen N."/>
            <person name="Kersten P."/>
            <person name="Kohler A."/>
            <person name="Kuees U."/>
            <person name="Kumar T.K.A."/>
            <person name="Kuo A."/>
            <person name="LaButti K."/>
            <person name="Larrondo L.F."/>
            <person name="Lindquist E."/>
            <person name="Ling A."/>
            <person name="Lombard V."/>
            <person name="Lucas S."/>
            <person name="Lundell T."/>
            <person name="Martin R."/>
            <person name="McLaughlin D.J."/>
            <person name="Morgenstern I."/>
            <person name="Morin E."/>
            <person name="Murat C."/>
            <person name="Nagy L.G."/>
            <person name="Nolan M."/>
            <person name="Ohm R.A."/>
            <person name="Patyshakuliyeva A."/>
            <person name="Rokas A."/>
            <person name="Ruiz-Duenas F.J."/>
            <person name="Sabat G."/>
            <person name="Salamov A."/>
            <person name="Samejima M."/>
            <person name="Schmutz J."/>
            <person name="Slot J.C."/>
            <person name="St John F."/>
            <person name="Stenlid J."/>
            <person name="Sun H."/>
            <person name="Sun S."/>
            <person name="Syed K."/>
            <person name="Tsang A."/>
            <person name="Wiebenga A."/>
            <person name="Young D."/>
            <person name="Pisabarro A."/>
            <person name="Eastwood D.C."/>
            <person name="Martin F."/>
            <person name="Cullen D."/>
            <person name="Grigoriev I.V."/>
            <person name="Hibbett D.S."/>
        </authorList>
    </citation>
    <scope>NUCLEOTIDE SEQUENCE [LARGE SCALE GENOMIC DNA]</scope>
    <source>
        <strain evidence="2">FP-91666</strain>
    </source>
</reference>
<name>R7RZH9_STEHR</name>
<evidence type="ECO:0000313" key="2">
    <source>
        <dbReference type="Proteomes" id="UP000053927"/>
    </source>
</evidence>
<organism evidence="1 2">
    <name type="scientific">Stereum hirsutum (strain FP-91666)</name>
    <name type="common">White-rot fungus</name>
    <dbReference type="NCBI Taxonomy" id="721885"/>
    <lineage>
        <taxon>Eukaryota</taxon>
        <taxon>Fungi</taxon>
        <taxon>Dikarya</taxon>
        <taxon>Basidiomycota</taxon>
        <taxon>Agaricomycotina</taxon>
        <taxon>Agaricomycetes</taxon>
        <taxon>Russulales</taxon>
        <taxon>Stereaceae</taxon>
        <taxon>Stereum</taxon>
    </lineage>
</organism>
<dbReference type="RefSeq" id="XP_007310466.1">
    <property type="nucleotide sequence ID" value="XM_007310404.1"/>
</dbReference>
<protein>
    <submittedName>
        <fullName evidence="1">Uncharacterized protein</fullName>
    </submittedName>
</protein>